<dbReference type="GO" id="GO:0070125">
    <property type="term" value="P:mitochondrial translational elongation"/>
    <property type="evidence" value="ECO:0007669"/>
    <property type="project" value="TreeGrafter"/>
</dbReference>
<comment type="caution">
    <text evidence="5">The sequence shown here is derived from an EMBL/GenBank/DDBJ whole genome shotgun (WGS) entry which is preliminary data.</text>
</comment>
<feature type="domain" description="Helicase ATP-binding" evidence="3">
    <location>
        <begin position="84"/>
        <end position="209"/>
    </location>
</feature>
<dbReference type="Proteomes" id="UP000789831">
    <property type="component" value="Unassembled WGS sequence"/>
</dbReference>
<dbReference type="PROSITE" id="PS51194">
    <property type="entry name" value="HELICASE_CTER"/>
    <property type="match status" value="1"/>
</dbReference>
<evidence type="ECO:0000259" key="4">
    <source>
        <dbReference type="PROSITE" id="PS51194"/>
    </source>
</evidence>
<evidence type="ECO:0000313" key="6">
    <source>
        <dbReference type="Proteomes" id="UP000789831"/>
    </source>
</evidence>
<dbReference type="Gene3D" id="3.40.50.300">
    <property type="entry name" value="P-loop containing nucleotide triphosphate hydrolases"/>
    <property type="match status" value="2"/>
</dbReference>
<accession>A0A9N9HB82</accession>
<evidence type="ECO:0000313" key="5">
    <source>
        <dbReference type="EMBL" id="CAG8660806.1"/>
    </source>
</evidence>
<feature type="compositionally biased region" description="Basic and acidic residues" evidence="2">
    <location>
        <begin position="601"/>
        <end position="612"/>
    </location>
</feature>
<keyword evidence="1" id="KW-0547">Nucleotide-binding</keyword>
<protein>
    <submittedName>
        <fullName evidence="5">1807_t:CDS:1</fullName>
    </submittedName>
</protein>
<dbReference type="InterPro" id="IPR027417">
    <property type="entry name" value="P-loop_NTPase"/>
</dbReference>
<dbReference type="GO" id="GO:0005524">
    <property type="term" value="F:ATP binding"/>
    <property type="evidence" value="ECO:0007669"/>
    <property type="project" value="InterPro"/>
</dbReference>
<dbReference type="PROSITE" id="PS51192">
    <property type="entry name" value="HELICASE_ATP_BIND_1"/>
    <property type="match status" value="1"/>
</dbReference>
<dbReference type="PANTHER" id="PTHR47396">
    <property type="entry name" value="TYPE I RESTRICTION ENZYME ECOKI R PROTEIN"/>
    <property type="match status" value="1"/>
</dbReference>
<dbReference type="GO" id="GO:0032042">
    <property type="term" value="P:mitochondrial DNA metabolic process"/>
    <property type="evidence" value="ECO:0007669"/>
    <property type="project" value="TreeGrafter"/>
</dbReference>
<dbReference type="InterPro" id="IPR014001">
    <property type="entry name" value="Helicase_ATP-bd"/>
</dbReference>
<dbReference type="AlphaFoldDB" id="A0A9N9HB82"/>
<reference evidence="5" key="1">
    <citation type="submission" date="2021-06" db="EMBL/GenBank/DDBJ databases">
        <authorList>
            <person name="Kallberg Y."/>
            <person name="Tangrot J."/>
            <person name="Rosling A."/>
        </authorList>
    </citation>
    <scope>NUCLEOTIDE SEQUENCE</scope>
    <source>
        <strain evidence="5">MT106</strain>
    </source>
</reference>
<organism evidence="5 6">
    <name type="scientific">Ambispora gerdemannii</name>
    <dbReference type="NCBI Taxonomy" id="144530"/>
    <lineage>
        <taxon>Eukaryota</taxon>
        <taxon>Fungi</taxon>
        <taxon>Fungi incertae sedis</taxon>
        <taxon>Mucoromycota</taxon>
        <taxon>Glomeromycotina</taxon>
        <taxon>Glomeromycetes</taxon>
        <taxon>Archaeosporales</taxon>
        <taxon>Ambisporaceae</taxon>
        <taxon>Ambispora</taxon>
    </lineage>
</organism>
<proteinExistence type="predicted"/>
<evidence type="ECO:0000259" key="3">
    <source>
        <dbReference type="PROSITE" id="PS51192"/>
    </source>
</evidence>
<keyword evidence="1" id="KW-0067">ATP-binding</keyword>
<dbReference type="InterPro" id="IPR001650">
    <property type="entry name" value="Helicase_C-like"/>
</dbReference>
<dbReference type="InterPro" id="IPR050742">
    <property type="entry name" value="Helicase_Restrict-Modif_Enz"/>
</dbReference>
<dbReference type="GO" id="GO:0036121">
    <property type="term" value="F:double-stranded DNA helicase activity"/>
    <property type="evidence" value="ECO:0007669"/>
    <property type="project" value="TreeGrafter"/>
</dbReference>
<dbReference type="GO" id="GO:0061749">
    <property type="term" value="F:forked DNA-dependent helicase activity"/>
    <property type="evidence" value="ECO:0007669"/>
    <property type="project" value="TreeGrafter"/>
</dbReference>
<dbReference type="SMART" id="SM00487">
    <property type="entry name" value="DEXDc"/>
    <property type="match status" value="1"/>
</dbReference>
<feature type="domain" description="Helicase C-terminal" evidence="4">
    <location>
        <begin position="263"/>
        <end position="419"/>
    </location>
</feature>
<dbReference type="Pfam" id="PF00271">
    <property type="entry name" value="Helicase_C"/>
    <property type="match status" value="1"/>
</dbReference>
<sequence>QIIIDESSTKEQIIIDESSIKEQINVTKKESLPTSDIANNTIQLRPYQKECIETCMYKFLEKKVKRQIVSLPVEIPDPFPGANKVLIIAHRQELLDQAHKHVSLRMPNSVVEIDQGNRRAVGYGDIIIASVQSLVHQKSHRMEKYDPQQFKAIIIDEAHHAAAKTYRKIFEHFGADSENTHLFVWGCSATIRRHDGLALQSLFDEVTFHRDFLDMIREKWLCDIKVTTVKTEIDISKVRALKGEFVISELAKEVNVKARNEIIIRTYLQYAADRKSTLVFAVDIEHIGQLTIHFREAGIEAHGVSGNTPKNVRSRILNEFKAGKFPVLVNCGILTEGTDIPNIDCILMSRPTQSAALFQQMIGRGMRRSEGKNNCLVIDYVDSYSKFHNVKTLPTLLGLNPNQELENEDPLEFLKGELITNLHITEWENPFELLEDCSGAVFLDKLSRNAWVKVGDIYALSMRSEGTIKLEKNEKTGLYEAKKKILITSNGNFYQKKMDLPLPIKSDKLEHAIKACDTWIETNLPAKVQLIIRRNASWRSDPITLNQKKVLMGSAHKIKEWTNIEKIDKLSKGQAANMITRLKEGAAASWKRTQRRKEIQKKKEIKEMKRGPISEGRLSSLQF</sequence>
<dbReference type="SUPFAM" id="SSF52540">
    <property type="entry name" value="P-loop containing nucleoside triphosphate hydrolases"/>
    <property type="match status" value="1"/>
</dbReference>
<dbReference type="GO" id="GO:0016787">
    <property type="term" value="F:hydrolase activity"/>
    <property type="evidence" value="ECO:0007669"/>
    <property type="project" value="InterPro"/>
</dbReference>
<evidence type="ECO:0000256" key="2">
    <source>
        <dbReference type="SAM" id="MobiDB-lite"/>
    </source>
</evidence>
<dbReference type="GO" id="GO:0000403">
    <property type="term" value="F:Y-form DNA binding"/>
    <property type="evidence" value="ECO:0007669"/>
    <property type="project" value="TreeGrafter"/>
</dbReference>
<keyword evidence="6" id="KW-1185">Reference proteome</keyword>
<dbReference type="PANTHER" id="PTHR47396:SF1">
    <property type="entry name" value="ATP-DEPENDENT HELICASE IRC3-RELATED"/>
    <property type="match status" value="1"/>
</dbReference>
<name>A0A9N9HB82_9GLOM</name>
<dbReference type="OrthoDB" id="16911at2759"/>
<keyword evidence="1" id="KW-0378">Hydrolase</keyword>
<dbReference type="EMBL" id="CAJVPL010005821">
    <property type="protein sequence ID" value="CAG8660806.1"/>
    <property type="molecule type" value="Genomic_DNA"/>
</dbReference>
<dbReference type="InterPro" id="IPR006935">
    <property type="entry name" value="Helicase/UvrB_N"/>
</dbReference>
<keyword evidence="1" id="KW-0347">Helicase</keyword>
<dbReference type="Pfam" id="PF04851">
    <property type="entry name" value="ResIII"/>
    <property type="match status" value="1"/>
</dbReference>
<evidence type="ECO:0000256" key="1">
    <source>
        <dbReference type="ARBA" id="ARBA00022806"/>
    </source>
</evidence>
<dbReference type="GO" id="GO:0005759">
    <property type="term" value="C:mitochondrial matrix"/>
    <property type="evidence" value="ECO:0007669"/>
    <property type="project" value="TreeGrafter"/>
</dbReference>
<gene>
    <name evidence="5" type="ORF">AGERDE_LOCUS11804</name>
</gene>
<dbReference type="SMART" id="SM00490">
    <property type="entry name" value="HELICc"/>
    <property type="match status" value="1"/>
</dbReference>
<feature type="non-terminal residue" evidence="5">
    <location>
        <position position="623"/>
    </location>
</feature>
<feature type="region of interest" description="Disordered" evidence="2">
    <location>
        <begin position="591"/>
        <end position="623"/>
    </location>
</feature>
<dbReference type="CDD" id="cd18799">
    <property type="entry name" value="SF2_C_EcoAI-like"/>
    <property type="match status" value="1"/>
</dbReference>